<dbReference type="InterPro" id="IPR023299">
    <property type="entry name" value="ATPase_P-typ_cyto_dom_N"/>
</dbReference>
<dbReference type="SUPFAM" id="SSF81660">
    <property type="entry name" value="Metal cation-transporting ATPase, ATP-binding domain N"/>
    <property type="match status" value="1"/>
</dbReference>
<dbReference type="AlphaFoldDB" id="A0A1Y3ML49"/>
<comment type="caution">
    <text evidence="1">The sequence shown here is derived from an EMBL/GenBank/DDBJ whole genome shotgun (WGS) entry which is preliminary data.</text>
</comment>
<dbReference type="Gene3D" id="3.40.1110.10">
    <property type="entry name" value="Calcium-transporting ATPase, cytoplasmic domain N"/>
    <property type="match status" value="1"/>
</dbReference>
<dbReference type="GO" id="GO:0000166">
    <property type="term" value="F:nucleotide binding"/>
    <property type="evidence" value="ECO:0007669"/>
    <property type="project" value="InterPro"/>
</dbReference>
<sequence>MIRKDKIVLVLHLDPTGNQSKSVLQLAYLNSFYQTGLKNLIDKAVIEHTEEKHQLDTTEFHKVDEIPFDFARRRMSVVVKDTSNMNLMVCKGAVEGILSICTHADINGKALWL</sequence>
<dbReference type="EMBL" id="MWPX01000018">
    <property type="protein sequence ID" value="OUM47883.1"/>
    <property type="molecule type" value="Genomic_DNA"/>
</dbReference>
<name>A0A1Y3ML49_9BACI</name>
<accession>A0A1Y3ML49</accession>
<protein>
    <submittedName>
        <fullName evidence="1">Uncharacterized protein</fullName>
    </submittedName>
</protein>
<reference evidence="1 2" key="1">
    <citation type="submission" date="2017-02" db="EMBL/GenBank/DDBJ databases">
        <title>Bacillus pseudomycoides isolate FSL K6-0042.</title>
        <authorList>
            <person name="Kovac J."/>
        </authorList>
    </citation>
    <scope>NUCLEOTIDE SEQUENCE [LARGE SCALE GENOMIC DNA]</scope>
    <source>
        <strain evidence="1 2">FSL K6-0042</strain>
    </source>
</reference>
<dbReference type="Proteomes" id="UP000195321">
    <property type="component" value="Unassembled WGS sequence"/>
</dbReference>
<organism evidence="1 2">
    <name type="scientific">Bacillus pseudomycoides</name>
    <dbReference type="NCBI Taxonomy" id="64104"/>
    <lineage>
        <taxon>Bacteria</taxon>
        <taxon>Bacillati</taxon>
        <taxon>Bacillota</taxon>
        <taxon>Bacilli</taxon>
        <taxon>Bacillales</taxon>
        <taxon>Bacillaceae</taxon>
        <taxon>Bacillus</taxon>
        <taxon>Bacillus cereus group</taxon>
    </lineage>
</organism>
<dbReference type="Pfam" id="PF13246">
    <property type="entry name" value="Cation_ATPase"/>
    <property type="match status" value="1"/>
</dbReference>
<proteinExistence type="predicted"/>
<evidence type="ECO:0000313" key="1">
    <source>
        <dbReference type="EMBL" id="OUM47883.1"/>
    </source>
</evidence>
<evidence type="ECO:0000313" key="2">
    <source>
        <dbReference type="Proteomes" id="UP000195321"/>
    </source>
</evidence>
<gene>
    <name evidence="1" type="ORF">BW425_16285</name>
</gene>